<gene>
    <name evidence="2" type="ORF">PVAND_013936</name>
</gene>
<evidence type="ECO:0000313" key="2">
    <source>
        <dbReference type="EMBL" id="KAG5684722.1"/>
    </source>
</evidence>
<feature type="domain" description="F-box" evidence="1">
    <location>
        <begin position="1"/>
        <end position="48"/>
    </location>
</feature>
<dbReference type="SUPFAM" id="SSF52047">
    <property type="entry name" value="RNI-like"/>
    <property type="match status" value="1"/>
</dbReference>
<dbReference type="Gene3D" id="1.20.1280.50">
    <property type="match status" value="1"/>
</dbReference>
<dbReference type="InterPro" id="IPR036047">
    <property type="entry name" value="F-box-like_dom_sf"/>
</dbReference>
<dbReference type="Gene3D" id="3.80.10.10">
    <property type="entry name" value="Ribonuclease Inhibitor"/>
    <property type="match status" value="1"/>
</dbReference>
<dbReference type="PROSITE" id="PS50181">
    <property type="entry name" value="FBOX"/>
    <property type="match status" value="1"/>
</dbReference>
<keyword evidence="3" id="KW-1185">Reference proteome</keyword>
<protein>
    <recommendedName>
        <fullName evidence="1">F-box domain-containing protein</fullName>
    </recommendedName>
</protein>
<name>A0A9J6CQV9_POLVA</name>
<sequence length="421" mass="49476">MNFLNVLPFEINELIFHHLSGTKLIEITSVSKEWNKFIGESKYLMKNVKINVNVDLKRISNLKEALEKSTRKYQHIEINSKLGTEVMIPKIFEIFKSKSYNVKTLNIDFFGLSGFKNLIGFIELFNETVEEMYLDIITTKKQLEELHNENEIFDYKEFPKLKILRVMNFGFDTDFYNFFTKCKNLVEFRIQSFSSGERNPNSIVEILHQNKNLKIFQISLDIFQEILENEEITLKFPFKLHTFESSISANYQNIFTSQFDSIQNLKISFIYCEENLKTIFKLPNLKKLYLLNLEGLYIKKNQLNVSESLEKLSIADFFLKPTTLNSIIRSSPNIKDLFIYTMNQETMKLVSRKMKQLESLRIGLMKNLDLLDKKLFPKIKNVQVDVLDRSLEEQLNAIPFKKRSKFVSLILASKIIDSDSD</sequence>
<evidence type="ECO:0000313" key="3">
    <source>
        <dbReference type="Proteomes" id="UP001107558"/>
    </source>
</evidence>
<proteinExistence type="predicted"/>
<accession>A0A9J6CQV9</accession>
<organism evidence="2 3">
    <name type="scientific">Polypedilum vanderplanki</name>
    <name type="common">Sleeping chironomid midge</name>
    <dbReference type="NCBI Taxonomy" id="319348"/>
    <lineage>
        <taxon>Eukaryota</taxon>
        <taxon>Metazoa</taxon>
        <taxon>Ecdysozoa</taxon>
        <taxon>Arthropoda</taxon>
        <taxon>Hexapoda</taxon>
        <taxon>Insecta</taxon>
        <taxon>Pterygota</taxon>
        <taxon>Neoptera</taxon>
        <taxon>Endopterygota</taxon>
        <taxon>Diptera</taxon>
        <taxon>Nematocera</taxon>
        <taxon>Chironomoidea</taxon>
        <taxon>Chironomidae</taxon>
        <taxon>Chironominae</taxon>
        <taxon>Polypedilum</taxon>
        <taxon>Polypedilum</taxon>
    </lineage>
</organism>
<dbReference type="Proteomes" id="UP001107558">
    <property type="component" value="Chromosome 1"/>
</dbReference>
<dbReference type="SUPFAM" id="SSF81383">
    <property type="entry name" value="F-box domain"/>
    <property type="match status" value="1"/>
</dbReference>
<dbReference type="AlphaFoldDB" id="A0A9J6CQV9"/>
<comment type="caution">
    <text evidence="2">The sequence shown here is derived from an EMBL/GenBank/DDBJ whole genome shotgun (WGS) entry which is preliminary data.</text>
</comment>
<dbReference type="OrthoDB" id="6577359at2759"/>
<dbReference type="InterPro" id="IPR032675">
    <property type="entry name" value="LRR_dom_sf"/>
</dbReference>
<evidence type="ECO:0000259" key="1">
    <source>
        <dbReference type="PROSITE" id="PS50181"/>
    </source>
</evidence>
<dbReference type="EMBL" id="JADBJN010000001">
    <property type="protein sequence ID" value="KAG5684722.1"/>
    <property type="molecule type" value="Genomic_DNA"/>
</dbReference>
<dbReference type="InterPro" id="IPR001810">
    <property type="entry name" value="F-box_dom"/>
</dbReference>
<reference evidence="2" key="1">
    <citation type="submission" date="2021-03" db="EMBL/GenBank/DDBJ databases">
        <title>Chromosome level genome of the anhydrobiotic midge Polypedilum vanderplanki.</title>
        <authorList>
            <person name="Yoshida Y."/>
            <person name="Kikawada T."/>
            <person name="Gusev O."/>
        </authorList>
    </citation>
    <scope>NUCLEOTIDE SEQUENCE</scope>
    <source>
        <strain evidence="2">NIAS01</strain>
        <tissue evidence="2">Whole body or cell culture</tissue>
    </source>
</reference>